<gene>
    <name evidence="1" type="ORF">CLIB1444_01S06942</name>
</gene>
<organism evidence="1 2">
    <name type="scientific">[Candida] jaroonii</name>
    <dbReference type="NCBI Taxonomy" id="467808"/>
    <lineage>
        <taxon>Eukaryota</taxon>
        <taxon>Fungi</taxon>
        <taxon>Dikarya</taxon>
        <taxon>Ascomycota</taxon>
        <taxon>Saccharomycotina</taxon>
        <taxon>Pichiomycetes</taxon>
        <taxon>Debaryomycetaceae</taxon>
        <taxon>Yamadazyma</taxon>
    </lineage>
</organism>
<evidence type="ECO:0000313" key="2">
    <source>
        <dbReference type="Proteomes" id="UP001152531"/>
    </source>
</evidence>
<sequence length="634" mass="70075">MEVSNDNHHHIQLKETVLVGKTLVAFTSVFVTQGVLLFGYDQGVMSSLLTNGYFQSYFNNPSPVEIGTMIAILEIGALFSSFAAGKIGDSIGRRATIRWGALIFVIGGSMQTFSFNIVSLSIGRLIAGVAVGLLTTIIPCYQSEISPPDDRGFFACLEFTGNILGYASSIWIDYGCSYIESNWSWRSPLLIQVIIGFLLFLGSFIIVETPRWLLDKNHDLEGMIVISDLYANGDVEDEKAKEEYRQIKEDILISRIEGGERSYHYLITRYTKRLSVACFSQMFAQLNGINIVSYYAPMIFESAGWIGRQAIFMTGINAIIYILSTLPPWWLVDGWGRKPLLLSGAVFMCIPLTIIAFSLYANNEYTANTVVVCVFVFNAAFGMSWGPIPWMMNEVLPNSVRSKGAALSTATNWFFNFVVGEMTPILLDVIRWKTYLIPAVSCVLSFFCVYLLFPETKGLTLEDMGSVFDDSSSIFSFHSSGNVGYGSTDERRASISVDGTSDIFHQSAASIARNPNLMKPDFDGIITGTPPPPVPTNPSNLHVPHPPLNRAGSGNNLNNNLKPIKSDVSSSSASIDGLNPVDSNVPPQEIEPPTFDEIYKYKVNQMLEPNVITKAWFSLVGRTKKSDEEAPFIH</sequence>
<evidence type="ECO:0000313" key="1">
    <source>
        <dbReference type="EMBL" id="CAH6718448.1"/>
    </source>
</evidence>
<dbReference type="EMBL" id="CALSDN010000001">
    <property type="protein sequence ID" value="CAH6718448.1"/>
    <property type="molecule type" value="Genomic_DNA"/>
</dbReference>
<name>A0ACA9Y0N4_9ASCO</name>
<accession>A0ACA9Y0N4</accession>
<comment type="caution">
    <text evidence="1">The sequence shown here is derived from an EMBL/GenBank/DDBJ whole genome shotgun (WGS) entry which is preliminary data.</text>
</comment>
<dbReference type="Proteomes" id="UP001152531">
    <property type="component" value="Unassembled WGS sequence"/>
</dbReference>
<keyword evidence="2" id="KW-1185">Reference proteome</keyword>
<protein>
    <submittedName>
        <fullName evidence="1">Uncharacterized protein</fullName>
    </submittedName>
</protein>
<reference evidence="1" key="1">
    <citation type="submission" date="2022-06" db="EMBL/GenBank/DDBJ databases">
        <authorList>
            <person name="Legras J.-L."/>
            <person name="Devillers H."/>
            <person name="Grondin C."/>
        </authorList>
    </citation>
    <scope>NUCLEOTIDE SEQUENCE</scope>
    <source>
        <strain evidence="1">CLIB 1444</strain>
    </source>
</reference>
<proteinExistence type="predicted"/>